<evidence type="ECO:0000256" key="4">
    <source>
        <dbReference type="ARBA" id="ARBA00011643"/>
    </source>
</evidence>
<dbReference type="InterPro" id="IPR014347">
    <property type="entry name" value="Tautomerase/MIF_sf"/>
</dbReference>
<evidence type="ECO:0000256" key="3">
    <source>
        <dbReference type="ARBA" id="ARBA00006723"/>
    </source>
</evidence>
<dbReference type="NCBIfam" id="NF002571">
    <property type="entry name" value="PRK02220.1"/>
    <property type="match status" value="1"/>
</dbReference>
<keyword evidence="9" id="KW-1185">Reference proteome</keyword>
<dbReference type="EMBL" id="JASSVS010000012">
    <property type="protein sequence ID" value="MDL0433186.1"/>
    <property type="molecule type" value="Genomic_DNA"/>
</dbReference>
<evidence type="ECO:0000259" key="7">
    <source>
        <dbReference type="Pfam" id="PF01361"/>
    </source>
</evidence>
<evidence type="ECO:0000256" key="2">
    <source>
        <dbReference type="ARBA" id="ARBA00003024"/>
    </source>
</evidence>
<keyword evidence="5 6" id="KW-0413">Isomerase</keyword>
<comment type="similarity">
    <text evidence="3 6">Belongs to the 4-oxalocrotonate tautomerase family.</text>
</comment>
<evidence type="ECO:0000256" key="5">
    <source>
        <dbReference type="ARBA" id="ARBA00023235"/>
    </source>
</evidence>
<sequence length="65" mass="7219">MPMLQVSILEGRTPEQKEELIKRLTATITETLSVKPESVRVLIQEMPKTNWGIAGQSVAKRDGGK</sequence>
<dbReference type="PANTHER" id="PTHR35530:SF1">
    <property type="entry name" value="2-HYDROXYMUCONATE TAUTOMERASE"/>
    <property type="match status" value="1"/>
</dbReference>
<dbReference type="Proteomes" id="UP001227964">
    <property type="component" value="Unassembled WGS sequence"/>
</dbReference>
<dbReference type="EC" id="5.3.2.-" evidence="6"/>
<dbReference type="GO" id="GO:0016853">
    <property type="term" value="F:isomerase activity"/>
    <property type="evidence" value="ECO:0007669"/>
    <property type="project" value="UniProtKB-KW"/>
</dbReference>
<comment type="subunit">
    <text evidence="4">Homohexamer.</text>
</comment>
<dbReference type="InterPro" id="IPR004370">
    <property type="entry name" value="4-OT-like_dom"/>
</dbReference>
<dbReference type="RefSeq" id="WP_227663836.1">
    <property type="nucleotide sequence ID" value="NZ_JASSVS010000012.1"/>
</dbReference>
<dbReference type="NCBIfam" id="TIGR00013">
    <property type="entry name" value="taut"/>
    <property type="match status" value="1"/>
</dbReference>
<evidence type="ECO:0000256" key="1">
    <source>
        <dbReference type="ARBA" id="ARBA00001379"/>
    </source>
</evidence>
<dbReference type="InterPro" id="IPR018191">
    <property type="entry name" value="4-OT"/>
</dbReference>
<comment type="caution">
    <text evidence="8">The sequence shown here is derived from an EMBL/GenBank/DDBJ whole genome shotgun (WGS) entry which is preliminary data.</text>
</comment>
<feature type="domain" description="4-oxalocrotonate tautomerase-like" evidence="7">
    <location>
        <begin position="2"/>
        <end position="61"/>
    </location>
</feature>
<organism evidence="8 9">
    <name type="scientific">Marinobacter azerbaijanicus</name>
    <dbReference type="NCBI Taxonomy" id="3050455"/>
    <lineage>
        <taxon>Bacteria</taxon>
        <taxon>Pseudomonadati</taxon>
        <taxon>Pseudomonadota</taxon>
        <taxon>Gammaproteobacteria</taxon>
        <taxon>Pseudomonadales</taxon>
        <taxon>Marinobacteraceae</taxon>
        <taxon>Marinobacter</taxon>
    </lineage>
</organism>
<dbReference type="PANTHER" id="PTHR35530">
    <property type="entry name" value="TAUTOMERASE-RELATED"/>
    <property type="match status" value="1"/>
</dbReference>
<evidence type="ECO:0000313" key="9">
    <source>
        <dbReference type="Proteomes" id="UP001227964"/>
    </source>
</evidence>
<proteinExistence type="inferred from homology"/>
<dbReference type="Pfam" id="PF01361">
    <property type="entry name" value="Tautomerase"/>
    <property type="match status" value="1"/>
</dbReference>
<evidence type="ECO:0000313" key="8">
    <source>
        <dbReference type="EMBL" id="MDL0433186.1"/>
    </source>
</evidence>
<evidence type="ECO:0000256" key="6">
    <source>
        <dbReference type="RuleBase" id="RU362032"/>
    </source>
</evidence>
<dbReference type="Gene3D" id="3.30.429.10">
    <property type="entry name" value="Macrophage Migration Inhibitory Factor"/>
    <property type="match status" value="1"/>
</dbReference>
<accession>A0ABT7IG82</accession>
<comment type="function">
    <text evidence="2">Catalyzes the ketonization of 2-hydroxymuconate stereoselectively to yield 2-oxo-3-hexenedioate.</text>
</comment>
<reference evidence="8 9" key="1">
    <citation type="submission" date="2023-06" db="EMBL/GenBank/DDBJ databases">
        <title>Marinobacter azerbaijanicus a moderately halophilic, isolated from Urmia Lake in Azerbaijan region of Iran.</title>
        <authorList>
            <person name="Sanchez-Porro C."/>
            <person name="Aghdam E.M."/>
            <person name="Saheb S.M."/>
            <person name="Tarhriz V."/>
            <person name="Kazemi E."/>
            <person name="Ammozegar M.A."/>
            <person name="Ventosa A."/>
            <person name="Hejazi M.S."/>
        </authorList>
    </citation>
    <scope>NUCLEOTIDE SEQUENCE [LARGE SCALE GENOMIC DNA]</scope>
    <source>
        <strain evidence="8 9">TBZ242</strain>
    </source>
</reference>
<name>A0ABT7IG82_9GAMM</name>
<dbReference type="SUPFAM" id="SSF55331">
    <property type="entry name" value="Tautomerase/MIF"/>
    <property type="match status" value="1"/>
</dbReference>
<gene>
    <name evidence="8" type="ORF">QPM17_18765</name>
</gene>
<protein>
    <recommendedName>
        <fullName evidence="6">Tautomerase</fullName>
        <ecNumber evidence="6">5.3.2.-</ecNumber>
    </recommendedName>
</protein>
<comment type="catalytic activity">
    <reaction evidence="1">
        <text>(2Z,4E)-2-hydroxyhexa-2,4-dienedioate = (3E)-2-oxohex-3-enedioate</text>
        <dbReference type="Rhea" id="RHEA:33431"/>
        <dbReference type="ChEBI" id="CHEBI:28080"/>
        <dbReference type="ChEBI" id="CHEBI:64908"/>
        <dbReference type="EC" id="5.3.2.6"/>
    </reaction>
</comment>